<dbReference type="InterPro" id="IPR032566">
    <property type="entry name" value="Znf-C2HE"/>
</dbReference>
<dbReference type="SUPFAM" id="SSF54197">
    <property type="entry name" value="HIT-like"/>
    <property type="match status" value="1"/>
</dbReference>
<organism evidence="11 12">
    <name type="scientific">Lutzomyia longipalpis</name>
    <name type="common">Sand fly</name>
    <dbReference type="NCBI Taxonomy" id="7200"/>
    <lineage>
        <taxon>Eukaryota</taxon>
        <taxon>Metazoa</taxon>
        <taxon>Ecdysozoa</taxon>
        <taxon>Arthropoda</taxon>
        <taxon>Hexapoda</taxon>
        <taxon>Insecta</taxon>
        <taxon>Pterygota</taxon>
        <taxon>Neoptera</taxon>
        <taxon>Endopterygota</taxon>
        <taxon>Diptera</taxon>
        <taxon>Nematocera</taxon>
        <taxon>Psychodoidea</taxon>
        <taxon>Psychodidae</taxon>
        <taxon>Lutzomyia</taxon>
        <taxon>Lutzomyia</taxon>
    </lineage>
</organism>
<dbReference type="Pfam" id="PF11969">
    <property type="entry name" value="DcpS_C"/>
    <property type="match status" value="1"/>
</dbReference>
<dbReference type="GO" id="GO:0005634">
    <property type="term" value="C:nucleus"/>
    <property type="evidence" value="ECO:0007669"/>
    <property type="project" value="UniProtKB-SubCell"/>
</dbReference>
<dbReference type="VEuPathDB" id="VectorBase:LLOJ001322"/>
<dbReference type="FunFam" id="3.30.428.10:FF:000004">
    <property type="entry name" value="aprataxin isoform X2"/>
    <property type="match status" value="1"/>
</dbReference>
<dbReference type="GO" id="GO:0030983">
    <property type="term" value="F:mismatched DNA binding"/>
    <property type="evidence" value="ECO:0007669"/>
    <property type="project" value="TreeGrafter"/>
</dbReference>
<evidence type="ECO:0000256" key="2">
    <source>
        <dbReference type="ARBA" id="ARBA00022723"/>
    </source>
</evidence>
<dbReference type="GO" id="GO:0046872">
    <property type="term" value="F:metal ion binding"/>
    <property type="evidence" value="ECO:0007669"/>
    <property type="project" value="UniProtKB-KW"/>
</dbReference>
<sequence>MRKMSNFSHWSLNLIKDITQHPEKIILKSNLAVVIRDKYPKAKHHFLVLPLEDIEDIFQLRKNHLPLLVEMELLAKNVVEVIGGKLSDFKMGYHAQPSMKRLHLHAISDDFISPSLKTQKHWNSFNTDYFIPAPKLRQMLEDCGKIEKLPDNELKALISQPLQCNKCSYQTNTMPSLKNHLLFHEKA</sequence>
<keyword evidence="3" id="KW-0227">DNA damage</keyword>
<dbReference type="RefSeq" id="XP_055679971.1">
    <property type="nucleotide sequence ID" value="XM_055823996.1"/>
</dbReference>
<keyword evidence="7" id="KW-0539">Nucleus</keyword>
<evidence type="ECO:0000313" key="12">
    <source>
        <dbReference type="Proteomes" id="UP000092461"/>
    </source>
</evidence>
<feature type="domain" description="HIT" evidence="9">
    <location>
        <begin position="13"/>
        <end position="116"/>
    </location>
</feature>
<evidence type="ECO:0000256" key="1">
    <source>
        <dbReference type="ARBA" id="ARBA00004123"/>
    </source>
</evidence>
<protein>
    <submittedName>
        <fullName evidence="10">Putative aprataxin-like protein biarmipes</fullName>
    </submittedName>
</protein>
<dbReference type="GO" id="GO:1990165">
    <property type="term" value="F:single-strand break-containing DNA binding"/>
    <property type="evidence" value="ECO:0007669"/>
    <property type="project" value="TreeGrafter"/>
</dbReference>
<dbReference type="VEuPathDB" id="VectorBase:LLONM1_004493"/>
<dbReference type="KEGG" id="lll:129788029"/>
<dbReference type="PANTHER" id="PTHR12486:SF4">
    <property type="entry name" value="APRATAXIN"/>
    <property type="match status" value="1"/>
</dbReference>
<dbReference type="GO" id="GO:0033699">
    <property type="term" value="F:DNA 5'-adenosine monophosphate hydrolase activity"/>
    <property type="evidence" value="ECO:0007669"/>
    <property type="project" value="TreeGrafter"/>
</dbReference>
<evidence type="ECO:0000256" key="6">
    <source>
        <dbReference type="ARBA" id="ARBA00023204"/>
    </source>
</evidence>
<reference evidence="12" key="1">
    <citation type="submission" date="2012-05" db="EMBL/GenBank/DDBJ databases">
        <title>Whole Genome Assembly of Lutzomyia longipalpis.</title>
        <authorList>
            <person name="Richards S."/>
            <person name="Qu C."/>
            <person name="Dillon R."/>
            <person name="Worley K."/>
            <person name="Scherer S."/>
            <person name="Batterton M."/>
            <person name="Taylor A."/>
            <person name="Hawes A."/>
            <person name="Hernandez B."/>
            <person name="Kovar C."/>
            <person name="Mandapat C."/>
            <person name="Pham C."/>
            <person name="Qu C."/>
            <person name="Jing C."/>
            <person name="Bess C."/>
            <person name="Bandaranaike D."/>
            <person name="Ngo D."/>
            <person name="Ongeri F."/>
            <person name="Arias F."/>
            <person name="Lara F."/>
            <person name="Weissenberger G."/>
            <person name="Kamau G."/>
            <person name="Han H."/>
            <person name="Shen H."/>
            <person name="Dinh H."/>
            <person name="Khalil I."/>
            <person name="Jones J."/>
            <person name="Shafer J."/>
            <person name="Jayaseelan J."/>
            <person name="Quiroz J."/>
            <person name="Blankenburg K."/>
            <person name="Nguyen L."/>
            <person name="Jackson L."/>
            <person name="Francisco L."/>
            <person name="Tang L.-Y."/>
            <person name="Pu L.-L."/>
            <person name="Perales L."/>
            <person name="Lorensuhewa L."/>
            <person name="Munidasa M."/>
            <person name="Coyle M."/>
            <person name="Taylor M."/>
            <person name="Puazo M."/>
            <person name="Firestine M."/>
            <person name="Scheel M."/>
            <person name="Javaid M."/>
            <person name="Wang M."/>
            <person name="Li M."/>
            <person name="Tabassum N."/>
            <person name="Saada N."/>
            <person name="Osuji N."/>
            <person name="Aqrawi P."/>
            <person name="Fu Q."/>
            <person name="Thornton R."/>
            <person name="Raj R."/>
            <person name="Goodspeed R."/>
            <person name="Mata R."/>
            <person name="Najjar R."/>
            <person name="Gubbala S."/>
            <person name="Lee S."/>
            <person name="Denson S."/>
            <person name="Patil S."/>
            <person name="Macmil S."/>
            <person name="Qi S."/>
            <person name="Matskevitch T."/>
            <person name="Palculict T."/>
            <person name="Mathew T."/>
            <person name="Vee V."/>
            <person name="Velamala V."/>
            <person name="Korchina V."/>
            <person name="Cai W."/>
            <person name="Liu W."/>
            <person name="Dai W."/>
            <person name="Zou X."/>
            <person name="Zhu Y."/>
            <person name="Zhang Y."/>
            <person name="Wu Y.-Q."/>
            <person name="Xin Y."/>
            <person name="Nazarath L."/>
            <person name="Kovar C."/>
            <person name="Han Y."/>
            <person name="Muzny D."/>
            <person name="Gibbs R."/>
        </authorList>
    </citation>
    <scope>NUCLEOTIDE SEQUENCE [LARGE SCALE GENOMIC DNA]</scope>
    <source>
        <strain evidence="12">Jacobina</strain>
    </source>
</reference>
<dbReference type="InterPro" id="IPR011146">
    <property type="entry name" value="HIT-like"/>
</dbReference>
<dbReference type="EnsemblMetazoa" id="LLOJ001322-RA">
    <property type="protein sequence ID" value="LLOJ001322-PA"/>
    <property type="gene ID" value="LLOJ001322"/>
</dbReference>
<evidence type="ECO:0000259" key="9">
    <source>
        <dbReference type="PROSITE" id="PS51084"/>
    </source>
</evidence>
<dbReference type="Pfam" id="PF16278">
    <property type="entry name" value="zf-C2HE"/>
    <property type="match status" value="1"/>
</dbReference>
<keyword evidence="4" id="KW-0862">Zinc</keyword>
<dbReference type="EMBL" id="AJWK01004777">
    <property type="status" value="NOT_ANNOTATED_CDS"/>
    <property type="molecule type" value="Genomic_DNA"/>
</dbReference>
<dbReference type="Proteomes" id="UP000092461">
    <property type="component" value="Unassembled WGS sequence"/>
</dbReference>
<evidence type="ECO:0000313" key="11">
    <source>
        <dbReference type="EnsemblMetazoa" id="LLOJ001322-PA"/>
    </source>
</evidence>
<name>A0A1B0CB23_LUTLO</name>
<keyword evidence="6" id="KW-0234">DNA repair</keyword>
<keyword evidence="2" id="KW-0479">Metal-binding</keyword>
<evidence type="ECO:0000256" key="3">
    <source>
        <dbReference type="ARBA" id="ARBA00022763"/>
    </source>
</evidence>
<dbReference type="InterPro" id="IPR036265">
    <property type="entry name" value="HIT-like_sf"/>
</dbReference>
<dbReference type="AlphaFoldDB" id="A0A1B0CB23"/>
<dbReference type="PANTHER" id="PTHR12486">
    <property type="entry name" value="APRATAXIN-RELATED"/>
    <property type="match status" value="1"/>
</dbReference>
<dbReference type="GO" id="GO:0000012">
    <property type="term" value="P:single strand break repair"/>
    <property type="evidence" value="ECO:0007669"/>
    <property type="project" value="TreeGrafter"/>
</dbReference>
<dbReference type="Gene3D" id="3.30.428.10">
    <property type="entry name" value="HIT-like"/>
    <property type="match status" value="1"/>
</dbReference>
<reference evidence="11" key="3">
    <citation type="submission" date="2020-05" db="UniProtKB">
        <authorList>
            <consortium name="EnsemblMetazoa"/>
        </authorList>
    </citation>
    <scope>IDENTIFICATION</scope>
    <source>
        <strain evidence="11">Jacobina</strain>
    </source>
</reference>
<evidence type="ECO:0000256" key="4">
    <source>
        <dbReference type="ARBA" id="ARBA00022833"/>
    </source>
</evidence>
<reference evidence="10" key="2">
    <citation type="journal article" date="2020" name="BMC">
        <title>Leishmania infection induces a limited differential gene expression in the sand fly midgut.</title>
        <authorList>
            <person name="Coutinho-Abreu I.V."/>
            <person name="Serafim T.D."/>
            <person name="Meneses C."/>
            <person name="Kamhawi S."/>
            <person name="Oliveira F."/>
            <person name="Valenzuela J.G."/>
        </authorList>
    </citation>
    <scope>NUCLEOTIDE SEQUENCE</scope>
    <source>
        <strain evidence="10">Jacobina</strain>
        <tissue evidence="10">Midgut</tissue>
    </source>
</reference>
<comment type="subcellular location">
    <subcellularLocation>
        <location evidence="1">Nucleus</location>
    </subcellularLocation>
</comment>
<evidence type="ECO:0000256" key="7">
    <source>
        <dbReference type="ARBA" id="ARBA00023242"/>
    </source>
</evidence>
<proteinExistence type="predicted"/>
<dbReference type="GO" id="GO:0003725">
    <property type="term" value="F:double-stranded RNA binding"/>
    <property type="evidence" value="ECO:0007669"/>
    <property type="project" value="TreeGrafter"/>
</dbReference>
<evidence type="ECO:0000313" key="10">
    <source>
        <dbReference type="EMBL" id="MBC1173926.1"/>
    </source>
</evidence>
<comment type="caution">
    <text evidence="8">Lacks conserved residue(s) required for the propagation of feature annotation.</text>
</comment>
<keyword evidence="12" id="KW-1185">Reference proteome</keyword>
<dbReference type="GO" id="GO:0003697">
    <property type="term" value="F:single-stranded DNA binding"/>
    <property type="evidence" value="ECO:0007669"/>
    <property type="project" value="TreeGrafter"/>
</dbReference>
<accession>A0A1B0CB23</accession>
<dbReference type="EMBL" id="GITU01005223">
    <property type="protein sequence ID" value="MBC1173926.1"/>
    <property type="molecule type" value="Transcribed_RNA"/>
</dbReference>
<dbReference type="PROSITE" id="PS51084">
    <property type="entry name" value="HIT_2"/>
    <property type="match status" value="1"/>
</dbReference>
<dbReference type="GeneID" id="129788029"/>
<dbReference type="CTD" id="54840"/>
<keyword evidence="5" id="KW-0238">DNA-binding</keyword>
<evidence type="ECO:0000256" key="5">
    <source>
        <dbReference type="ARBA" id="ARBA00023125"/>
    </source>
</evidence>
<evidence type="ECO:0000256" key="8">
    <source>
        <dbReference type="PROSITE-ProRule" id="PRU00464"/>
    </source>
</evidence>